<dbReference type="Proteomes" id="UP000324222">
    <property type="component" value="Unassembled WGS sequence"/>
</dbReference>
<evidence type="ECO:0000313" key="1">
    <source>
        <dbReference type="EMBL" id="MPC18454.1"/>
    </source>
</evidence>
<reference evidence="1 2" key="1">
    <citation type="submission" date="2019-05" db="EMBL/GenBank/DDBJ databases">
        <title>Another draft genome of Portunus trituberculatus and its Hox gene families provides insights of decapod evolution.</title>
        <authorList>
            <person name="Jeong J.-H."/>
            <person name="Song I."/>
            <person name="Kim S."/>
            <person name="Choi T."/>
            <person name="Kim D."/>
            <person name="Ryu S."/>
            <person name="Kim W."/>
        </authorList>
    </citation>
    <scope>NUCLEOTIDE SEQUENCE [LARGE SCALE GENOMIC DNA]</scope>
    <source>
        <tissue evidence="1">Muscle</tissue>
    </source>
</reference>
<dbReference type="EMBL" id="VSRR010000681">
    <property type="protein sequence ID" value="MPC18454.1"/>
    <property type="molecule type" value="Genomic_DNA"/>
</dbReference>
<dbReference type="AlphaFoldDB" id="A0A5B7DAU1"/>
<protein>
    <submittedName>
        <fullName evidence="1">Uncharacterized protein</fullName>
    </submittedName>
</protein>
<evidence type="ECO:0000313" key="2">
    <source>
        <dbReference type="Proteomes" id="UP000324222"/>
    </source>
</evidence>
<comment type="caution">
    <text evidence="1">The sequence shown here is derived from an EMBL/GenBank/DDBJ whole genome shotgun (WGS) entry which is preliminary data.</text>
</comment>
<sequence length="62" mass="6984">MLSGSDWWAVPVRDDNIELPSLYYRVLYQSSSEGALLHHGFDREVIVEGSIVCDKAAKATMR</sequence>
<organism evidence="1 2">
    <name type="scientific">Portunus trituberculatus</name>
    <name type="common">Swimming crab</name>
    <name type="synonym">Neptunus trituberculatus</name>
    <dbReference type="NCBI Taxonomy" id="210409"/>
    <lineage>
        <taxon>Eukaryota</taxon>
        <taxon>Metazoa</taxon>
        <taxon>Ecdysozoa</taxon>
        <taxon>Arthropoda</taxon>
        <taxon>Crustacea</taxon>
        <taxon>Multicrustacea</taxon>
        <taxon>Malacostraca</taxon>
        <taxon>Eumalacostraca</taxon>
        <taxon>Eucarida</taxon>
        <taxon>Decapoda</taxon>
        <taxon>Pleocyemata</taxon>
        <taxon>Brachyura</taxon>
        <taxon>Eubrachyura</taxon>
        <taxon>Portunoidea</taxon>
        <taxon>Portunidae</taxon>
        <taxon>Portuninae</taxon>
        <taxon>Portunus</taxon>
    </lineage>
</organism>
<gene>
    <name evidence="1" type="ORF">E2C01_011340</name>
</gene>
<proteinExistence type="predicted"/>
<keyword evidence="2" id="KW-1185">Reference proteome</keyword>
<name>A0A5B7DAU1_PORTR</name>
<accession>A0A5B7DAU1</accession>